<organism evidence="7 8">
    <name type="scientific">Streptomyces aidingensis</name>
    <dbReference type="NCBI Taxonomy" id="910347"/>
    <lineage>
        <taxon>Bacteria</taxon>
        <taxon>Bacillati</taxon>
        <taxon>Actinomycetota</taxon>
        <taxon>Actinomycetes</taxon>
        <taxon>Kitasatosporales</taxon>
        <taxon>Streptomycetaceae</taxon>
        <taxon>Streptomyces</taxon>
    </lineage>
</organism>
<reference evidence="7 8" key="1">
    <citation type="submission" date="2016-10" db="EMBL/GenBank/DDBJ databases">
        <authorList>
            <person name="de Groot N.N."/>
        </authorList>
    </citation>
    <scope>NUCLEOTIDE SEQUENCE [LARGE SCALE GENOMIC DNA]</scope>
    <source>
        <strain evidence="7 8">CGMCC 4.5739</strain>
    </source>
</reference>
<dbReference type="InterPro" id="IPR036271">
    <property type="entry name" value="Tet_transcr_reg_TetR-rel_C_sf"/>
</dbReference>
<dbReference type="PANTHER" id="PTHR30055:SF234">
    <property type="entry name" value="HTH-TYPE TRANSCRIPTIONAL REGULATOR BETI"/>
    <property type="match status" value="1"/>
</dbReference>
<feature type="compositionally biased region" description="Low complexity" evidence="5">
    <location>
        <begin position="7"/>
        <end position="20"/>
    </location>
</feature>
<dbReference type="OrthoDB" id="3192968at2"/>
<dbReference type="PANTHER" id="PTHR30055">
    <property type="entry name" value="HTH-TYPE TRANSCRIPTIONAL REGULATOR RUTR"/>
    <property type="match status" value="1"/>
</dbReference>
<evidence type="ECO:0000313" key="7">
    <source>
        <dbReference type="EMBL" id="SFC17988.1"/>
    </source>
</evidence>
<dbReference type="Proteomes" id="UP000199207">
    <property type="component" value="Unassembled WGS sequence"/>
</dbReference>
<dbReference type="Pfam" id="PF00440">
    <property type="entry name" value="TetR_N"/>
    <property type="match status" value="1"/>
</dbReference>
<evidence type="ECO:0000313" key="8">
    <source>
        <dbReference type="Proteomes" id="UP000199207"/>
    </source>
</evidence>
<dbReference type="GO" id="GO:0000976">
    <property type="term" value="F:transcription cis-regulatory region binding"/>
    <property type="evidence" value="ECO:0007669"/>
    <property type="project" value="TreeGrafter"/>
</dbReference>
<dbReference type="STRING" id="910347.SAMN05421773_102221"/>
<dbReference type="PRINTS" id="PR00455">
    <property type="entry name" value="HTHTETR"/>
</dbReference>
<dbReference type="InterPro" id="IPR050109">
    <property type="entry name" value="HTH-type_TetR-like_transc_reg"/>
</dbReference>
<dbReference type="InterPro" id="IPR009057">
    <property type="entry name" value="Homeodomain-like_sf"/>
</dbReference>
<feature type="region of interest" description="Disordered" evidence="5">
    <location>
        <begin position="1"/>
        <end position="25"/>
    </location>
</feature>
<feature type="DNA-binding region" description="H-T-H motif" evidence="4">
    <location>
        <begin position="50"/>
        <end position="69"/>
    </location>
</feature>
<dbReference type="InterPro" id="IPR001647">
    <property type="entry name" value="HTH_TetR"/>
</dbReference>
<keyword evidence="8" id="KW-1185">Reference proteome</keyword>
<keyword evidence="3" id="KW-0804">Transcription</keyword>
<dbReference type="Gene3D" id="1.10.357.10">
    <property type="entry name" value="Tetracycline Repressor, domain 2"/>
    <property type="match status" value="1"/>
</dbReference>
<dbReference type="Pfam" id="PF21597">
    <property type="entry name" value="TetR_C_43"/>
    <property type="match status" value="1"/>
</dbReference>
<dbReference type="AlphaFoldDB" id="A0A1I1H7F1"/>
<evidence type="ECO:0000256" key="1">
    <source>
        <dbReference type="ARBA" id="ARBA00023015"/>
    </source>
</evidence>
<dbReference type="GO" id="GO:0003700">
    <property type="term" value="F:DNA-binding transcription factor activity"/>
    <property type="evidence" value="ECO:0007669"/>
    <property type="project" value="TreeGrafter"/>
</dbReference>
<evidence type="ECO:0000256" key="5">
    <source>
        <dbReference type="SAM" id="MobiDB-lite"/>
    </source>
</evidence>
<dbReference type="InterPro" id="IPR049445">
    <property type="entry name" value="TetR_SbtR-like_C"/>
</dbReference>
<dbReference type="PROSITE" id="PS50977">
    <property type="entry name" value="HTH_TETR_2"/>
    <property type="match status" value="1"/>
</dbReference>
<dbReference type="SUPFAM" id="SSF48498">
    <property type="entry name" value="Tetracyclin repressor-like, C-terminal domain"/>
    <property type="match status" value="1"/>
</dbReference>
<accession>A0A1I1H7F1</accession>
<evidence type="ECO:0000256" key="2">
    <source>
        <dbReference type="ARBA" id="ARBA00023125"/>
    </source>
</evidence>
<gene>
    <name evidence="7" type="ORF">SAMN05421773_102221</name>
</gene>
<evidence type="ECO:0000259" key="6">
    <source>
        <dbReference type="PROSITE" id="PS50977"/>
    </source>
</evidence>
<evidence type="ECO:0000256" key="3">
    <source>
        <dbReference type="ARBA" id="ARBA00023163"/>
    </source>
</evidence>
<evidence type="ECO:0000256" key="4">
    <source>
        <dbReference type="PROSITE-ProRule" id="PRU00335"/>
    </source>
</evidence>
<proteinExistence type="predicted"/>
<dbReference type="EMBL" id="FOLM01000002">
    <property type="protein sequence ID" value="SFC17988.1"/>
    <property type="molecule type" value="Genomic_DNA"/>
</dbReference>
<keyword evidence="1" id="KW-0805">Transcription regulation</keyword>
<feature type="domain" description="HTH tetR-type" evidence="6">
    <location>
        <begin position="28"/>
        <end position="87"/>
    </location>
</feature>
<dbReference type="RefSeq" id="WP_093837536.1">
    <property type="nucleotide sequence ID" value="NZ_FOLM01000002.1"/>
</dbReference>
<keyword evidence="2 4" id="KW-0238">DNA-binding</keyword>
<sequence length="225" mass="24448">MTRQEQATTAGTTAGTATAGPRLRADAVRNRERIVEAAREVLGEQGAEAALDEIARRAGVGNATLYRHFPSREALVSAVMCTVTERITERARAALEAEHDAFHILGRILLATIDERLGAMCTLLPSGWGREDRSLMEASARLQSVVEKLVGRAQRAGQLRDDIGTGDLLIAIGRLTRPLPGPSSCSWGEEQTRRHLLIFLDGLRAPGRSVLPGRPTALDDLWDRP</sequence>
<dbReference type="SUPFAM" id="SSF46689">
    <property type="entry name" value="Homeodomain-like"/>
    <property type="match status" value="1"/>
</dbReference>
<name>A0A1I1H7F1_9ACTN</name>
<protein>
    <submittedName>
        <fullName evidence="7">DNA-binding transcriptional regulator, AcrR family</fullName>
    </submittedName>
</protein>